<keyword evidence="5 8" id="KW-1133">Transmembrane helix</keyword>
<organism evidence="9 10">
    <name type="scientific">Candidatus Thiodiazotropha endoloripes</name>
    <dbReference type="NCBI Taxonomy" id="1818881"/>
    <lineage>
        <taxon>Bacteria</taxon>
        <taxon>Pseudomonadati</taxon>
        <taxon>Pseudomonadota</taxon>
        <taxon>Gammaproteobacteria</taxon>
        <taxon>Chromatiales</taxon>
        <taxon>Sedimenticolaceae</taxon>
        <taxon>Candidatus Thiodiazotropha</taxon>
    </lineage>
</organism>
<evidence type="ECO:0000256" key="3">
    <source>
        <dbReference type="ARBA" id="ARBA00022475"/>
    </source>
</evidence>
<dbReference type="RefSeq" id="WP_069004890.1">
    <property type="nucleotide sequence ID" value="NZ_LVJW01000003.1"/>
</dbReference>
<protein>
    <submittedName>
        <fullName evidence="9">Biopolymer transporter ExbD</fullName>
    </submittedName>
</protein>
<keyword evidence="4 7" id="KW-0812">Transmembrane</keyword>
<dbReference type="Proteomes" id="UP000094849">
    <property type="component" value="Unassembled WGS sequence"/>
</dbReference>
<keyword evidence="7" id="KW-0813">Transport</keyword>
<reference evidence="9 10" key="1">
    <citation type="submission" date="2016-03" db="EMBL/GenBank/DDBJ databases">
        <title>Chemosynthetic sulphur-oxidizing symbionts of marine invertebrate animals are capable of nitrogen fixation.</title>
        <authorList>
            <person name="Petersen J.M."/>
            <person name="Kemper A."/>
            <person name="Gruber-Vodicka H."/>
            <person name="Cardini U."/>
            <person name="Geest Mvander."/>
            <person name="Kleiner M."/>
            <person name="Bulgheresi S."/>
            <person name="Fussmann M."/>
            <person name="Herbold C."/>
            <person name="Seah B.K.B."/>
            <person name="Antony C.Paul."/>
            <person name="Liu D."/>
            <person name="Belitz A."/>
            <person name="Weber M."/>
        </authorList>
    </citation>
    <scope>NUCLEOTIDE SEQUENCE [LARGE SCALE GENOMIC DNA]</scope>
    <source>
        <strain evidence="9">G_D</strain>
    </source>
</reference>
<gene>
    <name evidence="9" type="ORF">A3196_10305</name>
</gene>
<dbReference type="GO" id="GO:0015031">
    <property type="term" value="P:protein transport"/>
    <property type="evidence" value="ECO:0007669"/>
    <property type="project" value="UniProtKB-KW"/>
</dbReference>
<keyword evidence="7" id="KW-0653">Protein transport</keyword>
<dbReference type="EMBL" id="LVJZ01000003">
    <property type="protein sequence ID" value="ODB97121.1"/>
    <property type="molecule type" value="Genomic_DNA"/>
</dbReference>
<dbReference type="AlphaFoldDB" id="A0A1E2UR00"/>
<dbReference type="InterPro" id="IPR003400">
    <property type="entry name" value="ExbD"/>
</dbReference>
<evidence type="ECO:0000256" key="1">
    <source>
        <dbReference type="ARBA" id="ARBA00004162"/>
    </source>
</evidence>
<keyword evidence="3" id="KW-1003">Cell membrane</keyword>
<dbReference type="STRING" id="1818881.A3196_10305"/>
<accession>A0A1E2UR00</accession>
<evidence type="ECO:0000256" key="8">
    <source>
        <dbReference type="SAM" id="Phobius"/>
    </source>
</evidence>
<name>A0A1E2UR00_9GAMM</name>
<evidence type="ECO:0000256" key="2">
    <source>
        <dbReference type="ARBA" id="ARBA00005811"/>
    </source>
</evidence>
<comment type="subcellular location">
    <subcellularLocation>
        <location evidence="1">Cell membrane</location>
        <topology evidence="1">Single-pass membrane protein</topology>
    </subcellularLocation>
    <subcellularLocation>
        <location evidence="7">Cell membrane</location>
        <topology evidence="7">Single-pass type II membrane protein</topology>
    </subcellularLocation>
</comment>
<dbReference type="Pfam" id="PF02472">
    <property type="entry name" value="ExbD"/>
    <property type="match status" value="1"/>
</dbReference>
<dbReference type="OrthoDB" id="9150865at2"/>
<comment type="caution">
    <text evidence="9">The sequence shown here is derived from an EMBL/GenBank/DDBJ whole genome shotgun (WGS) entry which is preliminary data.</text>
</comment>
<proteinExistence type="inferred from homology"/>
<keyword evidence="10" id="KW-1185">Reference proteome</keyword>
<dbReference type="PANTHER" id="PTHR30558">
    <property type="entry name" value="EXBD MEMBRANE COMPONENT OF PMF-DRIVEN MACROMOLECULE IMPORT SYSTEM"/>
    <property type="match status" value="1"/>
</dbReference>
<dbReference type="GO" id="GO:0022857">
    <property type="term" value="F:transmembrane transporter activity"/>
    <property type="evidence" value="ECO:0007669"/>
    <property type="project" value="InterPro"/>
</dbReference>
<evidence type="ECO:0000256" key="7">
    <source>
        <dbReference type="RuleBase" id="RU003879"/>
    </source>
</evidence>
<evidence type="ECO:0000256" key="6">
    <source>
        <dbReference type="ARBA" id="ARBA00023136"/>
    </source>
</evidence>
<keyword evidence="6 8" id="KW-0472">Membrane</keyword>
<dbReference type="GO" id="GO:0005886">
    <property type="term" value="C:plasma membrane"/>
    <property type="evidence" value="ECO:0007669"/>
    <property type="project" value="UniProtKB-SubCell"/>
</dbReference>
<sequence length="172" mass="19531">MRGRFRHHHKEAELNITAFLNLMVILIPFLLITAAFSRFSIIELYLPPASEGTLKQIKELQLEVIIRKESLEVADRQGGLIRRIQNNADGYDVKALNELLVQIKVRFQDKRSVFILSEPETNYETMVQVMDAVRMTENVESGSVVQYELFPEISLGDAPPSQAPKMDEGNAS</sequence>
<evidence type="ECO:0000313" key="9">
    <source>
        <dbReference type="EMBL" id="ODB97121.1"/>
    </source>
</evidence>
<comment type="similarity">
    <text evidence="2 7">Belongs to the ExbD/TolR family.</text>
</comment>
<feature type="transmembrane region" description="Helical" evidence="8">
    <location>
        <begin position="12"/>
        <end position="36"/>
    </location>
</feature>
<evidence type="ECO:0000256" key="5">
    <source>
        <dbReference type="ARBA" id="ARBA00022989"/>
    </source>
</evidence>
<evidence type="ECO:0000313" key="10">
    <source>
        <dbReference type="Proteomes" id="UP000094849"/>
    </source>
</evidence>
<evidence type="ECO:0000256" key="4">
    <source>
        <dbReference type="ARBA" id="ARBA00022692"/>
    </source>
</evidence>